<dbReference type="EMBL" id="JBJKFK010000907">
    <property type="protein sequence ID" value="KAL3314789.1"/>
    <property type="molecule type" value="Genomic_DNA"/>
</dbReference>
<name>A0ABD2Q5D9_9PLAT</name>
<gene>
    <name evidence="1" type="ORF">Ciccas_006595</name>
</gene>
<evidence type="ECO:0000313" key="2">
    <source>
        <dbReference type="Proteomes" id="UP001626550"/>
    </source>
</evidence>
<dbReference type="Proteomes" id="UP001626550">
    <property type="component" value="Unassembled WGS sequence"/>
</dbReference>
<organism evidence="1 2">
    <name type="scientific">Cichlidogyrus casuarinus</name>
    <dbReference type="NCBI Taxonomy" id="1844966"/>
    <lineage>
        <taxon>Eukaryota</taxon>
        <taxon>Metazoa</taxon>
        <taxon>Spiralia</taxon>
        <taxon>Lophotrochozoa</taxon>
        <taxon>Platyhelminthes</taxon>
        <taxon>Monogenea</taxon>
        <taxon>Monopisthocotylea</taxon>
        <taxon>Dactylogyridea</taxon>
        <taxon>Ancyrocephalidae</taxon>
        <taxon>Cichlidogyrus</taxon>
    </lineage>
</organism>
<evidence type="ECO:0000313" key="1">
    <source>
        <dbReference type="EMBL" id="KAL3314789.1"/>
    </source>
</evidence>
<proteinExistence type="predicted"/>
<comment type="caution">
    <text evidence="1">The sequence shown here is derived from an EMBL/GenBank/DDBJ whole genome shotgun (WGS) entry which is preliminary data.</text>
</comment>
<keyword evidence="2" id="KW-1185">Reference proteome</keyword>
<protein>
    <submittedName>
        <fullName evidence="1">Uncharacterized protein</fullName>
    </submittedName>
</protein>
<accession>A0ABD2Q5D9</accession>
<reference evidence="1 2" key="1">
    <citation type="submission" date="2024-11" db="EMBL/GenBank/DDBJ databases">
        <title>Adaptive evolution of stress response genes in parasites aligns with host niche diversity.</title>
        <authorList>
            <person name="Hahn C."/>
            <person name="Resl P."/>
        </authorList>
    </citation>
    <scope>NUCLEOTIDE SEQUENCE [LARGE SCALE GENOMIC DNA]</scope>
    <source>
        <strain evidence="1">EGGRZ-B1_66</strain>
        <tissue evidence="1">Body</tissue>
    </source>
</reference>
<dbReference type="AlphaFoldDB" id="A0ABD2Q5D9"/>
<sequence length="62" mass="6866">MHNALHSKTQHIDGGFCLALSNLLITYWDDHFSSQRNMKIAIQIMPCTASPQGLLNPSNRAG</sequence>